<dbReference type="AlphaFoldDB" id="A0A430BRJ0"/>
<reference evidence="8 9" key="1">
    <citation type="submission" date="2018-07" db="EMBL/GenBank/DDBJ databases">
        <title>Genomic and Epidemiologic Investigation of an Indolent Hospital Outbreak.</title>
        <authorList>
            <person name="Johnson R.C."/>
            <person name="Deming C."/>
            <person name="Conlan S."/>
            <person name="Zellmer C.J."/>
            <person name="Michelin A.V."/>
            <person name="Lee-Lin S."/>
            <person name="Thomas P.J."/>
            <person name="Park M."/>
            <person name="Weingarten R.A."/>
            <person name="Less J."/>
            <person name="Dekker J.P."/>
            <person name="Frank K.M."/>
            <person name="Musser K.A."/>
            <person name="Mcquiston J.R."/>
            <person name="Henderson D.K."/>
            <person name="Lau A.F."/>
            <person name="Palmore T.N."/>
            <person name="Segre J.A."/>
        </authorList>
    </citation>
    <scope>NUCLEOTIDE SEQUENCE [LARGE SCALE GENOMIC DNA]</scope>
    <source>
        <strain evidence="8 9">SK-NIH.Env6_1116</strain>
    </source>
</reference>
<dbReference type="RefSeq" id="WP_125999132.1">
    <property type="nucleotide sequence ID" value="NZ_QRAL01000020.1"/>
</dbReference>
<evidence type="ECO:0000256" key="5">
    <source>
        <dbReference type="ARBA" id="ARBA00022989"/>
    </source>
</evidence>
<dbReference type="NCBIfam" id="NF037982">
    <property type="entry name" value="Nramp_1"/>
    <property type="match status" value="1"/>
</dbReference>
<feature type="transmembrane region" description="Helical" evidence="7">
    <location>
        <begin position="256"/>
        <end position="281"/>
    </location>
</feature>
<feature type="transmembrane region" description="Helical" evidence="7">
    <location>
        <begin position="383"/>
        <end position="403"/>
    </location>
</feature>
<dbReference type="GO" id="GO:0015293">
    <property type="term" value="F:symporter activity"/>
    <property type="evidence" value="ECO:0007669"/>
    <property type="project" value="UniProtKB-UniRule"/>
</dbReference>
<dbReference type="GO" id="GO:0015086">
    <property type="term" value="F:cadmium ion transmembrane transporter activity"/>
    <property type="evidence" value="ECO:0007669"/>
    <property type="project" value="TreeGrafter"/>
</dbReference>
<protein>
    <recommendedName>
        <fullName evidence="7">Divalent metal cation transporter MntH</fullName>
    </recommendedName>
</protein>
<feature type="transmembrane region" description="Helical" evidence="7">
    <location>
        <begin position="215"/>
        <end position="235"/>
    </location>
</feature>
<dbReference type="NCBIfam" id="TIGR01197">
    <property type="entry name" value="nramp"/>
    <property type="match status" value="1"/>
</dbReference>
<evidence type="ECO:0000256" key="1">
    <source>
        <dbReference type="ARBA" id="ARBA00004141"/>
    </source>
</evidence>
<dbReference type="GO" id="GO:0034755">
    <property type="term" value="P:iron ion transmembrane transport"/>
    <property type="evidence" value="ECO:0007669"/>
    <property type="project" value="TreeGrafter"/>
</dbReference>
<proteinExistence type="inferred from homology"/>
<feature type="transmembrane region" description="Helical" evidence="7">
    <location>
        <begin position="138"/>
        <end position="162"/>
    </location>
</feature>
<dbReference type="GO" id="GO:0005384">
    <property type="term" value="F:manganese ion transmembrane transporter activity"/>
    <property type="evidence" value="ECO:0007669"/>
    <property type="project" value="TreeGrafter"/>
</dbReference>
<name>A0A430BRJ0_SPHYA</name>
<dbReference type="PRINTS" id="PR00447">
    <property type="entry name" value="NATRESASSCMP"/>
</dbReference>
<dbReference type="Pfam" id="PF01566">
    <property type="entry name" value="Nramp"/>
    <property type="match status" value="1"/>
</dbReference>
<comment type="similarity">
    <text evidence="7">Belongs to the NRAMP family.</text>
</comment>
<organism evidence="8 9">
    <name type="scientific">Sphingobium yanoikuyae</name>
    <name type="common">Sphingomonas yanoikuyae</name>
    <dbReference type="NCBI Taxonomy" id="13690"/>
    <lineage>
        <taxon>Bacteria</taxon>
        <taxon>Pseudomonadati</taxon>
        <taxon>Pseudomonadota</taxon>
        <taxon>Alphaproteobacteria</taxon>
        <taxon>Sphingomonadales</taxon>
        <taxon>Sphingomonadaceae</taxon>
        <taxon>Sphingobium</taxon>
    </lineage>
</organism>
<dbReference type="EMBL" id="QRAL01000020">
    <property type="protein sequence ID" value="RSU55335.1"/>
    <property type="molecule type" value="Genomic_DNA"/>
</dbReference>
<evidence type="ECO:0000256" key="7">
    <source>
        <dbReference type="HAMAP-Rule" id="MF_00221"/>
    </source>
</evidence>
<evidence type="ECO:0000256" key="4">
    <source>
        <dbReference type="ARBA" id="ARBA00022847"/>
    </source>
</evidence>
<feature type="transmembrane region" description="Helical" evidence="7">
    <location>
        <begin position="110"/>
        <end position="132"/>
    </location>
</feature>
<dbReference type="GO" id="GO:0046872">
    <property type="term" value="F:metal ion binding"/>
    <property type="evidence" value="ECO:0007669"/>
    <property type="project" value="UniProtKB-UniRule"/>
</dbReference>
<dbReference type="Proteomes" id="UP000287401">
    <property type="component" value="Unassembled WGS sequence"/>
</dbReference>
<evidence type="ECO:0000313" key="8">
    <source>
        <dbReference type="EMBL" id="RSU55335.1"/>
    </source>
</evidence>
<keyword evidence="4 7" id="KW-0769">Symport</keyword>
<keyword evidence="7" id="KW-0406">Ion transport</keyword>
<keyword evidence="3 7" id="KW-0812">Transmembrane</keyword>
<evidence type="ECO:0000256" key="6">
    <source>
        <dbReference type="ARBA" id="ARBA00023136"/>
    </source>
</evidence>
<feature type="transmembrane region" description="Helical" evidence="7">
    <location>
        <begin position="301"/>
        <end position="321"/>
    </location>
</feature>
<keyword evidence="5 7" id="KW-1133">Transmembrane helix</keyword>
<dbReference type="PANTHER" id="PTHR11706">
    <property type="entry name" value="SOLUTE CARRIER PROTEIN FAMILY 11 MEMBER"/>
    <property type="match status" value="1"/>
</dbReference>
<keyword evidence="7" id="KW-1003">Cell membrane</keyword>
<feature type="transmembrane region" description="Helical" evidence="7">
    <location>
        <begin position="65"/>
        <end position="89"/>
    </location>
</feature>
<keyword evidence="6 7" id="KW-0472">Membrane</keyword>
<comment type="subcellular location">
    <subcellularLocation>
        <location evidence="7">Cell membrane</location>
        <topology evidence="7">Multi-pass membrane protein</topology>
    </subcellularLocation>
    <subcellularLocation>
        <location evidence="1">Membrane</location>
        <topology evidence="1">Multi-pass membrane protein</topology>
    </subcellularLocation>
</comment>
<comment type="function">
    <text evidence="7">H(+)-stimulated, divalent metal cation uptake system.</text>
</comment>
<dbReference type="InterPro" id="IPR001046">
    <property type="entry name" value="NRAMP_fam"/>
</dbReference>
<evidence type="ECO:0000256" key="3">
    <source>
        <dbReference type="ARBA" id="ARBA00022692"/>
    </source>
</evidence>
<feature type="transmembrane region" description="Helical" evidence="7">
    <location>
        <begin position="353"/>
        <end position="371"/>
    </location>
</feature>
<dbReference type="PANTHER" id="PTHR11706:SF33">
    <property type="entry name" value="NATURAL RESISTANCE-ASSOCIATED MACROPHAGE PROTEIN 2"/>
    <property type="match status" value="1"/>
</dbReference>
<feature type="transmembrane region" description="Helical" evidence="7">
    <location>
        <begin position="415"/>
        <end position="436"/>
    </location>
</feature>
<evidence type="ECO:0000256" key="2">
    <source>
        <dbReference type="ARBA" id="ARBA00022448"/>
    </source>
</evidence>
<sequence>MHGPDMAKGWRRERPAPSLMEVFRSVPVEGRGWRRLCSFLGPGYLVAVGYMDPGNWATDLYGGSAFGYTLLSVILLSNVMAMLLQHLAVRLGIATGRDLAQACRDHFSKPVALLLWVMCELAICACDLAELIGTAIALQLLFGIPLLWGVALTGLDVLLILLLQRWGFRLVEAFVLALLVTIFTCFVIEMVLASPDWSAVMQGFVPRREIVTNPLMLYIAVGIMGATVMPHNLYLHSSIVQTRAYDETPAGRREAVRFATIDSTLALLFALSINAAILILAAATFHGSGRIVIEIQEAHRLLAPALGASVAATAFALALLASGQNSAVTATLAGQIVMEGFLSIRLPPFFRRMITRGIALVPALFVTAWYGERATAKLLVLSQVVLSAQLPFAVVPLVLFTANRGKMGALVIPRWLACSTWGIAGVIIVFNAKLLWDLATGA</sequence>
<dbReference type="HAMAP" id="MF_00221">
    <property type="entry name" value="NRAMP"/>
    <property type="match status" value="1"/>
</dbReference>
<dbReference type="NCBIfam" id="NF001923">
    <property type="entry name" value="PRK00701.1"/>
    <property type="match status" value="1"/>
</dbReference>
<evidence type="ECO:0000313" key="9">
    <source>
        <dbReference type="Proteomes" id="UP000287401"/>
    </source>
</evidence>
<accession>A0A430BRJ0</accession>
<gene>
    <name evidence="7" type="primary">mntH</name>
    <name evidence="8" type="ORF">DAH51_17370</name>
</gene>
<feature type="transmembrane region" description="Helical" evidence="7">
    <location>
        <begin position="174"/>
        <end position="195"/>
    </location>
</feature>
<dbReference type="GO" id="GO:0005886">
    <property type="term" value="C:plasma membrane"/>
    <property type="evidence" value="ECO:0007669"/>
    <property type="project" value="UniProtKB-SubCell"/>
</dbReference>
<comment type="caution">
    <text evidence="8">The sequence shown here is derived from an EMBL/GenBank/DDBJ whole genome shotgun (WGS) entry which is preliminary data.</text>
</comment>
<keyword evidence="2 7" id="KW-0813">Transport</keyword>